<reference evidence="1" key="1">
    <citation type="submission" date="2015-10" db="EMBL/GenBank/DDBJ databases">
        <title>EvidentialGene: Evidence-directed Construction of Complete mRNA Transcriptomes without Genomes.</title>
        <authorList>
            <person name="Gilbert D.G."/>
        </authorList>
    </citation>
    <scope>NUCLEOTIDE SEQUENCE</scope>
</reference>
<accession>A0A0P6I0H7</accession>
<dbReference type="InterPro" id="IPR035093">
    <property type="entry name" value="RelE/ParE_toxin_dom_sf"/>
</dbReference>
<sequence length="100" mass="12104">MKKYTIVADPRVKEDLKEAREFFNARRKGYGKKFLEEYRSFLKTLQINPTFQVRYNTIHCLPLKTFKYMIHFEINEQNKTVHIYAVLSTHIDPDKNYITK</sequence>
<protein>
    <submittedName>
        <fullName evidence="1">Uncharacterized protein</fullName>
    </submittedName>
</protein>
<name>A0A0P6I0H7_9CRUS</name>
<dbReference type="EMBL" id="GDIQ01012462">
    <property type="protein sequence ID" value="JAN82275.1"/>
    <property type="molecule type" value="Transcribed_RNA"/>
</dbReference>
<dbReference type="AlphaFoldDB" id="A0A0P6I0H7"/>
<evidence type="ECO:0000313" key="1">
    <source>
        <dbReference type="EMBL" id="JAN82275.1"/>
    </source>
</evidence>
<organism evidence="1">
    <name type="scientific">Daphnia magna</name>
    <dbReference type="NCBI Taxonomy" id="35525"/>
    <lineage>
        <taxon>Eukaryota</taxon>
        <taxon>Metazoa</taxon>
        <taxon>Ecdysozoa</taxon>
        <taxon>Arthropoda</taxon>
        <taxon>Crustacea</taxon>
        <taxon>Branchiopoda</taxon>
        <taxon>Diplostraca</taxon>
        <taxon>Cladocera</taxon>
        <taxon>Anomopoda</taxon>
        <taxon>Daphniidae</taxon>
        <taxon>Daphnia</taxon>
    </lineage>
</organism>
<dbReference type="Gene3D" id="3.30.2310.20">
    <property type="entry name" value="RelE-like"/>
    <property type="match status" value="1"/>
</dbReference>
<proteinExistence type="predicted"/>